<organism evidence="2 3">
    <name type="scientific">Nonomuraea soli</name>
    <dbReference type="NCBI Taxonomy" id="1032476"/>
    <lineage>
        <taxon>Bacteria</taxon>
        <taxon>Bacillati</taxon>
        <taxon>Actinomycetota</taxon>
        <taxon>Actinomycetes</taxon>
        <taxon>Streptosporangiales</taxon>
        <taxon>Streptosporangiaceae</taxon>
        <taxon>Nonomuraea</taxon>
    </lineage>
</organism>
<evidence type="ECO:0000256" key="1">
    <source>
        <dbReference type="SAM" id="MobiDB-lite"/>
    </source>
</evidence>
<accession>A0A7W0CSM0</accession>
<evidence type="ECO:0000313" key="2">
    <source>
        <dbReference type="EMBL" id="MBA2896566.1"/>
    </source>
</evidence>
<gene>
    <name evidence="2" type="ORF">HNR30_007957</name>
</gene>
<sequence>MPSPHRMSPPPPPWSLPAPRLYVLPAAQAPVALIMRRGPSGWWHLLRWDLERPAVEPGAWFHGLLYPRRCGLSPDGRLLGYFALKHGEDPWHTYFAVSRAPWLTALAAWHTFGTWTTGCHFGRDGRLTITGSVDSRPFHGAYPHRVEIEPVDTRWSDADLYNEHRRGWRAVPGGGRAVERRGPGGQRLVLEHRGVDFGRHSIEGVLVRYELDGVDLEDVGWADWDGRGRLLVATRQGEVAILEHRGVWKRTWSHDLNGLEPDPTPSPEWARAW</sequence>
<proteinExistence type="predicted"/>
<keyword evidence="3" id="KW-1185">Reference proteome</keyword>
<feature type="region of interest" description="Disordered" evidence="1">
    <location>
        <begin position="254"/>
        <end position="273"/>
    </location>
</feature>
<dbReference type="AlphaFoldDB" id="A0A7W0CSM0"/>
<dbReference type="Proteomes" id="UP000530928">
    <property type="component" value="Unassembled WGS sequence"/>
</dbReference>
<dbReference type="RefSeq" id="WP_220134543.1">
    <property type="nucleotide sequence ID" value="NZ_BAABAM010000008.1"/>
</dbReference>
<reference evidence="2 3" key="1">
    <citation type="submission" date="2020-07" db="EMBL/GenBank/DDBJ databases">
        <title>Genomic Encyclopedia of Type Strains, Phase IV (KMG-IV): sequencing the most valuable type-strain genomes for metagenomic binning, comparative biology and taxonomic classification.</title>
        <authorList>
            <person name="Goeker M."/>
        </authorList>
    </citation>
    <scope>NUCLEOTIDE SEQUENCE [LARGE SCALE GENOMIC DNA]</scope>
    <source>
        <strain evidence="2 3">DSM 45533</strain>
    </source>
</reference>
<evidence type="ECO:0000313" key="3">
    <source>
        <dbReference type="Proteomes" id="UP000530928"/>
    </source>
</evidence>
<dbReference type="EMBL" id="JACDUR010000009">
    <property type="protein sequence ID" value="MBA2896566.1"/>
    <property type="molecule type" value="Genomic_DNA"/>
</dbReference>
<name>A0A7W0CSM0_9ACTN</name>
<protein>
    <submittedName>
        <fullName evidence="2">Uncharacterized protein</fullName>
    </submittedName>
</protein>
<comment type="caution">
    <text evidence="2">The sequence shown here is derived from an EMBL/GenBank/DDBJ whole genome shotgun (WGS) entry which is preliminary data.</text>
</comment>